<comment type="caution">
    <text evidence="2">The sequence shown here is derived from an EMBL/GenBank/DDBJ whole genome shotgun (WGS) entry which is preliminary data.</text>
</comment>
<evidence type="ECO:0000313" key="2">
    <source>
        <dbReference type="EMBL" id="RLU15596.1"/>
    </source>
</evidence>
<protein>
    <submittedName>
        <fullName evidence="2">Uncharacterized protein</fullName>
    </submittedName>
</protein>
<organism evidence="2 3">
    <name type="scientific">Ooceraea biroi</name>
    <name type="common">Clonal raider ant</name>
    <name type="synonym">Cerapachys biroi</name>
    <dbReference type="NCBI Taxonomy" id="2015173"/>
    <lineage>
        <taxon>Eukaryota</taxon>
        <taxon>Metazoa</taxon>
        <taxon>Ecdysozoa</taxon>
        <taxon>Arthropoda</taxon>
        <taxon>Hexapoda</taxon>
        <taxon>Insecta</taxon>
        <taxon>Pterygota</taxon>
        <taxon>Neoptera</taxon>
        <taxon>Endopterygota</taxon>
        <taxon>Hymenoptera</taxon>
        <taxon>Apocrita</taxon>
        <taxon>Aculeata</taxon>
        <taxon>Formicoidea</taxon>
        <taxon>Formicidae</taxon>
        <taxon>Dorylinae</taxon>
        <taxon>Ooceraea</taxon>
    </lineage>
</organism>
<reference evidence="2 3" key="1">
    <citation type="journal article" date="2018" name="Genome Res.">
        <title>The genomic architecture and molecular evolution of ant odorant receptors.</title>
        <authorList>
            <person name="McKenzie S.K."/>
            <person name="Kronauer D.J.C."/>
        </authorList>
    </citation>
    <scope>NUCLEOTIDE SEQUENCE [LARGE SCALE GENOMIC DNA]</scope>
    <source>
        <strain evidence="2">Clonal line C1</strain>
    </source>
</reference>
<feature type="compositionally biased region" description="Basic and acidic residues" evidence="1">
    <location>
        <begin position="55"/>
        <end position="70"/>
    </location>
</feature>
<evidence type="ECO:0000256" key="1">
    <source>
        <dbReference type="SAM" id="MobiDB-lite"/>
    </source>
</evidence>
<dbReference type="Proteomes" id="UP000279307">
    <property type="component" value="Chromosome 13"/>
</dbReference>
<feature type="region of interest" description="Disordered" evidence="1">
    <location>
        <begin position="55"/>
        <end position="126"/>
    </location>
</feature>
<proteinExistence type="predicted"/>
<sequence>MEELSAANCPFDRMLANANGECDAVRAVKMASLDVQTCGAVKGLMSLGKKIVRDDADNTEDKKRDWKDEKGEAEEVVPKLENTEDEKVEDAEGKMDTSAGAEDAALKETKEASDKSEKDNAKATGKNPSRIIYADAAHQLMMDKLDESYKLKVDLMRHELRVAEEQRQLSLNNSKRRGKKVSVDFNVREYCTMCDLNFYGTCLCTGKARSTSN</sequence>
<evidence type="ECO:0000313" key="3">
    <source>
        <dbReference type="Proteomes" id="UP000279307"/>
    </source>
</evidence>
<feature type="compositionally biased region" description="Basic and acidic residues" evidence="1">
    <location>
        <begin position="104"/>
        <end position="121"/>
    </location>
</feature>
<gene>
    <name evidence="2" type="ORF">DMN91_012590</name>
</gene>
<dbReference type="OrthoDB" id="6378952at2759"/>
<dbReference type="EMBL" id="QOIP01000013">
    <property type="protein sequence ID" value="RLU15596.1"/>
    <property type="molecule type" value="Genomic_DNA"/>
</dbReference>
<name>A0A3L8D5T4_OOCBI</name>
<dbReference type="AlphaFoldDB" id="A0A3L8D5T4"/>
<accession>A0A3L8D5T4</accession>